<feature type="transmembrane region" description="Helical" evidence="1">
    <location>
        <begin position="101"/>
        <end position="119"/>
    </location>
</feature>
<evidence type="ECO:0000256" key="1">
    <source>
        <dbReference type="SAM" id="Phobius"/>
    </source>
</evidence>
<organism evidence="2 3">
    <name type="scientific">Lithospermum erythrorhizon</name>
    <name type="common">Purple gromwell</name>
    <name type="synonym">Lithospermum officinale var. erythrorhizon</name>
    <dbReference type="NCBI Taxonomy" id="34254"/>
    <lineage>
        <taxon>Eukaryota</taxon>
        <taxon>Viridiplantae</taxon>
        <taxon>Streptophyta</taxon>
        <taxon>Embryophyta</taxon>
        <taxon>Tracheophyta</taxon>
        <taxon>Spermatophyta</taxon>
        <taxon>Magnoliopsida</taxon>
        <taxon>eudicotyledons</taxon>
        <taxon>Gunneridae</taxon>
        <taxon>Pentapetalae</taxon>
        <taxon>asterids</taxon>
        <taxon>lamiids</taxon>
        <taxon>Boraginales</taxon>
        <taxon>Boraginaceae</taxon>
        <taxon>Boraginoideae</taxon>
        <taxon>Lithospermeae</taxon>
        <taxon>Lithospermum</taxon>
    </lineage>
</organism>
<reference evidence="2 3" key="1">
    <citation type="submission" date="2024-01" db="EMBL/GenBank/DDBJ databases">
        <title>The complete chloroplast genome sequence of Lithospermum erythrorhizon: insights into the phylogenetic relationship among Boraginaceae species and the maternal lineages of purple gromwells.</title>
        <authorList>
            <person name="Okada T."/>
            <person name="Watanabe K."/>
        </authorList>
    </citation>
    <scope>NUCLEOTIDE SEQUENCE [LARGE SCALE GENOMIC DNA]</scope>
</reference>
<accession>A0AAV3P5Z9</accession>
<proteinExistence type="predicted"/>
<keyword evidence="1" id="KW-0812">Transmembrane</keyword>
<evidence type="ECO:0000313" key="2">
    <source>
        <dbReference type="EMBL" id="GAA0147024.1"/>
    </source>
</evidence>
<dbReference type="Proteomes" id="UP001454036">
    <property type="component" value="Unassembled WGS sequence"/>
</dbReference>
<evidence type="ECO:0000313" key="3">
    <source>
        <dbReference type="Proteomes" id="UP001454036"/>
    </source>
</evidence>
<dbReference type="EMBL" id="BAABME010016684">
    <property type="protein sequence ID" value="GAA0147024.1"/>
    <property type="molecule type" value="Genomic_DNA"/>
</dbReference>
<dbReference type="AlphaFoldDB" id="A0AAV3P5Z9"/>
<keyword evidence="1" id="KW-0472">Membrane</keyword>
<gene>
    <name evidence="2" type="ORF">LIER_36438</name>
</gene>
<protein>
    <submittedName>
        <fullName evidence="2">Uncharacterized protein</fullName>
    </submittedName>
</protein>
<name>A0AAV3P5Z9_LITER</name>
<comment type="caution">
    <text evidence="2">The sequence shown here is derived from an EMBL/GenBank/DDBJ whole genome shotgun (WGS) entry which is preliminary data.</text>
</comment>
<keyword evidence="3" id="KW-1185">Reference proteome</keyword>
<sequence length="123" mass="13492">MQCGNIQNIIKSKGFSRGELKGNFPFTSNSSSSRVTHIDAFSICDLYEVLEHLLVGTKVPGSSSIEHPVASVGNQIPFNHHSSNDIICFNNVSLRSYLGSLLLRSLAFEALIGLMSWFFTNIA</sequence>
<keyword evidence="1" id="KW-1133">Transmembrane helix</keyword>